<feature type="transmembrane region" description="Helical" evidence="7">
    <location>
        <begin position="97"/>
        <end position="119"/>
    </location>
</feature>
<keyword evidence="3 7" id="KW-0812">Transmembrane</keyword>
<keyword evidence="10" id="KW-0969">Cilium</keyword>
<evidence type="ECO:0000256" key="4">
    <source>
        <dbReference type="ARBA" id="ARBA00022989"/>
    </source>
</evidence>
<dbReference type="AlphaFoldDB" id="A0A1H3KWR3"/>
<evidence type="ECO:0000259" key="8">
    <source>
        <dbReference type="Pfam" id="PF01478"/>
    </source>
</evidence>
<gene>
    <name evidence="10" type="ORF">SAMN05216564_106186</name>
</gene>
<evidence type="ECO:0000259" key="9">
    <source>
        <dbReference type="Pfam" id="PF06847"/>
    </source>
</evidence>
<feature type="transmembrane region" description="Helical" evidence="7">
    <location>
        <begin position="34"/>
        <end position="52"/>
    </location>
</feature>
<dbReference type="InterPro" id="IPR000045">
    <property type="entry name" value="Prepilin_IV_endopep_pep"/>
</dbReference>
<keyword evidence="10" id="KW-0282">Flagellum</keyword>
<feature type="region of interest" description="Disordered" evidence="6">
    <location>
        <begin position="211"/>
        <end position="292"/>
    </location>
</feature>
<evidence type="ECO:0000256" key="6">
    <source>
        <dbReference type="SAM" id="MobiDB-lite"/>
    </source>
</evidence>
<sequence>MYATAPDLLRLAIVPVFAWAALRDVRTRRLPNRIWPPVYLFGAVLLATDLLLRWPIDGVADRLFLVRVAISLLFIAPLGVAFWYVGGFGGADAKALVALAIVYPTFPTYVLPVAGIPALPVVEPALGVFSLTILTNTVLVGASYPVGLGVYNALRGRRSPVMFLARPVAVHRLLGVHGRLFETRDGYTRNGLDLDALRMYLRWRGTSLAAVREDSDRHRDPGSVAETFDPTDGATHVGPATDGDKPTGESKSTGSGDSTDDERGGDDPAETAAEREGAEPVENSEEDTVDDPWAAERFLAEIEGSAYGTDPETLREGLETVTDPDRERVWVSPGMPFVVPMFLGIVVSITYGDVLFAVLRGLGLA</sequence>
<evidence type="ECO:0000313" key="10">
    <source>
        <dbReference type="EMBL" id="SDY56456.1"/>
    </source>
</evidence>
<evidence type="ECO:0000256" key="7">
    <source>
        <dbReference type="SAM" id="Phobius"/>
    </source>
</evidence>
<dbReference type="Proteomes" id="UP000199079">
    <property type="component" value="Unassembled WGS sequence"/>
</dbReference>
<keyword evidence="5 7" id="KW-0472">Membrane</keyword>
<evidence type="ECO:0000256" key="3">
    <source>
        <dbReference type="ARBA" id="ARBA00022692"/>
    </source>
</evidence>
<dbReference type="RefSeq" id="WP_092733333.1">
    <property type="nucleotide sequence ID" value="NZ_FNPC01000006.1"/>
</dbReference>
<evidence type="ECO:0000313" key="11">
    <source>
        <dbReference type="Proteomes" id="UP000199079"/>
    </source>
</evidence>
<dbReference type="GO" id="GO:0005886">
    <property type="term" value="C:plasma membrane"/>
    <property type="evidence" value="ECO:0007669"/>
    <property type="project" value="UniProtKB-SubCell"/>
</dbReference>
<dbReference type="InterPro" id="IPR009655">
    <property type="entry name" value="Preflagellin_peptidase_C"/>
</dbReference>
<dbReference type="PANTHER" id="PTHR36506">
    <property type="entry name" value="PREFLAGELLIN PEPTIDASE"/>
    <property type="match status" value="1"/>
</dbReference>
<proteinExistence type="predicted"/>
<keyword evidence="4 7" id="KW-1133">Transmembrane helix</keyword>
<evidence type="ECO:0000256" key="1">
    <source>
        <dbReference type="ARBA" id="ARBA00004651"/>
    </source>
</evidence>
<feature type="compositionally biased region" description="Basic and acidic residues" evidence="6">
    <location>
        <begin position="211"/>
        <end position="221"/>
    </location>
</feature>
<organism evidence="10 11">
    <name type="scientific">Halopenitus persicus</name>
    <dbReference type="NCBI Taxonomy" id="1048396"/>
    <lineage>
        <taxon>Archaea</taxon>
        <taxon>Methanobacteriati</taxon>
        <taxon>Methanobacteriota</taxon>
        <taxon>Stenosarchaea group</taxon>
        <taxon>Halobacteria</taxon>
        <taxon>Halobacteriales</taxon>
        <taxon>Haloferacaceae</taxon>
        <taxon>Halopenitus</taxon>
    </lineage>
</organism>
<accession>A0A1H3KWR3</accession>
<dbReference type="OrthoDB" id="19094at2157"/>
<name>A0A1H3KWR3_9EURY</name>
<protein>
    <submittedName>
        <fullName evidence="10">Preflagellin peptidase FlaK</fullName>
    </submittedName>
</protein>
<feature type="domain" description="Preflagellin peptidase C-terminal" evidence="9">
    <location>
        <begin position="312"/>
        <end position="354"/>
    </location>
</feature>
<dbReference type="PANTHER" id="PTHR36506:SF1">
    <property type="entry name" value="PREFLAGELLIN PEPTIDASE"/>
    <property type="match status" value="1"/>
</dbReference>
<keyword evidence="10" id="KW-0966">Cell projection</keyword>
<feature type="compositionally biased region" description="Basic and acidic residues" evidence="6">
    <location>
        <begin position="261"/>
        <end position="278"/>
    </location>
</feature>
<feature type="domain" description="Prepilin type IV endopeptidase peptidase" evidence="8">
    <location>
        <begin position="13"/>
        <end position="131"/>
    </location>
</feature>
<dbReference type="InterPro" id="IPR052218">
    <property type="entry name" value="Preflagellin_Peptidase"/>
</dbReference>
<comment type="subcellular location">
    <subcellularLocation>
        <location evidence="1">Cell membrane</location>
        <topology evidence="1">Multi-pass membrane protein</topology>
    </subcellularLocation>
</comment>
<dbReference type="Pfam" id="PF01478">
    <property type="entry name" value="Peptidase_A24"/>
    <property type="match status" value="1"/>
</dbReference>
<keyword evidence="2" id="KW-1003">Cell membrane</keyword>
<reference evidence="11" key="1">
    <citation type="submission" date="2016-10" db="EMBL/GenBank/DDBJ databases">
        <authorList>
            <person name="Varghese N."/>
            <person name="Submissions S."/>
        </authorList>
    </citation>
    <scope>NUCLEOTIDE SEQUENCE [LARGE SCALE GENOMIC DNA]</scope>
    <source>
        <strain evidence="11">DC30,IBRC 10041,KCTC 4046</strain>
    </source>
</reference>
<feature type="transmembrane region" description="Helical" evidence="7">
    <location>
        <begin position="125"/>
        <end position="154"/>
    </location>
</feature>
<dbReference type="EMBL" id="FNPC01000006">
    <property type="protein sequence ID" value="SDY56456.1"/>
    <property type="molecule type" value="Genomic_DNA"/>
</dbReference>
<feature type="transmembrane region" description="Helical" evidence="7">
    <location>
        <begin position="64"/>
        <end position="85"/>
    </location>
</feature>
<feature type="transmembrane region" description="Helical" evidence="7">
    <location>
        <begin position="337"/>
        <end position="359"/>
    </location>
</feature>
<dbReference type="Pfam" id="PF06847">
    <property type="entry name" value="Arc_PepC_II"/>
    <property type="match status" value="1"/>
</dbReference>
<evidence type="ECO:0000256" key="2">
    <source>
        <dbReference type="ARBA" id="ARBA00022475"/>
    </source>
</evidence>
<dbReference type="GO" id="GO:0004190">
    <property type="term" value="F:aspartic-type endopeptidase activity"/>
    <property type="evidence" value="ECO:0007669"/>
    <property type="project" value="InterPro"/>
</dbReference>
<evidence type="ECO:0000256" key="5">
    <source>
        <dbReference type="ARBA" id="ARBA00023136"/>
    </source>
</evidence>
<dbReference type="Gene3D" id="1.20.120.1220">
    <property type="match status" value="1"/>
</dbReference>
<keyword evidence="11" id="KW-1185">Reference proteome</keyword>